<evidence type="ECO:0000256" key="2">
    <source>
        <dbReference type="SAM" id="Phobius"/>
    </source>
</evidence>
<feature type="region of interest" description="Disordered" evidence="1">
    <location>
        <begin position="107"/>
        <end position="156"/>
    </location>
</feature>
<accession>A0A923T8Z4</accession>
<dbReference type="RefSeq" id="WP_187468176.1">
    <property type="nucleotide sequence ID" value="NZ_JACSIT010000149.1"/>
</dbReference>
<gene>
    <name evidence="3" type="ORF">H9S92_18460</name>
</gene>
<proteinExistence type="predicted"/>
<comment type="caution">
    <text evidence="3">The sequence shown here is derived from an EMBL/GenBank/DDBJ whole genome shotgun (WGS) entry which is preliminary data.</text>
</comment>
<keyword evidence="2" id="KW-1133">Transmembrane helix</keyword>
<evidence type="ECO:0000256" key="1">
    <source>
        <dbReference type="SAM" id="MobiDB-lite"/>
    </source>
</evidence>
<evidence type="ECO:0000313" key="4">
    <source>
        <dbReference type="Proteomes" id="UP000650081"/>
    </source>
</evidence>
<organism evidence="3 4">
    <name type="scientific">Neolewinella lacunae</name>
    <dbReference type="NCBI Taxonomy" id="1517758"/>
    <lineage>
        <taxon>Bacteria</taxon>
        <taxon>Pseudomonadati</taxon>
        <taxon>Bacteroidota</taxon>
        <taxon>Saprospiria</taxon>
        <taxon>Saprospirales</taxon>
        <taxon>Lewinellaceae</taxon>
        <taxon>Neolewinella</taxon>
    </lineage>
</organism>
<keyword evidence="2" id="KW-0812">Transmembrane</keyword>
<name>A0A923T8Z4_9BACT</name>
<protein>
    <recommendedName>
        <fullName evidence="5">Tetratricopeptide repeat protein</fullName>
    </recommendedName>
</protein>
<reference evidence="3" key="1">
    <citation type="submission" date="2020-08" db="EMBL/GenBank/DDBJ databases">
        <title>Lewinella bacteria from marine environments.</title>
        <authorList>
            <person name="Zhong Y."/>
        </authorList>
    </citation>
    <scope>NUCLEOTIDE SEQUENCE</scope>
    <source>
        <strain evidence="3">KCTC 42187</strain>
    </source>
</reference>
<evidence type="ECO:0000313" key="3">
    <source>
        <dbReference type="EMBL" id="MBC6996160.1"/>
    </source>
</evidence>
<keyword evidence="4" id="KW-1185">Reference proteome</keyword>
<sequence length="308" mass="35026">MTEEDLRSERIDAYLYGRCTAEEAEKFRRDVSLDESLAEDLALHRLAWEALELMEEDRLRAKFPEWQAEGEKILKNSSNNKLKRWWWLSLLLPIIGLLYWMSRPTQVSDTPALPPPPSERPVPNDPPTVTPIANRPEPNPAPAVKNPVKNKNLSESSEQPALAIAMDAYQKVEQPTLRSAASAPETSPLLPALEAFFGKDYDQAINLLQNSKAQLSPVEQETAQELLANALFLAQRFEEAAAIFQQFTSPNEPALVQQYGQWHLLLCRLAVYPRQKENFRELLEGILANPKHRYYAAAQKLRQETAGW</sequence>
<dbReference type="EMBL" id="JACSIT010000149">
    <property type="protein sequence ID" value="MBC6996160.1"/>
    <property type="molecule type" value="Genomic_DNA"/>
</dbReference>
<dbReference type="Proteomes" id="UP000650081">
    <property type="component" value="Unassembled WGS sequence"/>
</dbReference>
<evidence type="ECO:0008006" key="5">
    <source>
        <dbReference type="Google" id="ProtNLM"/>
    </source>
</evidence>
<feature type="compositionally biased region" description="Pro residues" evidence="1">
    <location>
        <begin position="112"/>
        <end position="129"/>
    </location>
</feature>
<feature type="transmembrane region" description="Helical" evidence="2">
    <location>
        <begin position="85"/>
        <end position="102"/>
    </location>
</feature>
<dbReference type="AlphaFoldDB" id="A0A923T8Z4"/>
<keyword evidence="2" id="KW-0472">Membrane</keyword>